<dbReference type="GO" id="GO:0016740">
    <property type="term" value="F:transferase activity"/>
    <property type="evidence" value="ECO:0007669"/>
    <property type="project" value="UniProtKB-KW"/>
</dbReference>
<keyword evidence="1" id="KW-0808">Transferase</keyword>
<dbReference type="RefSeq" id="WP_017635938.1">
    <property type="nucleotide sequence ID" value="NZ_CP017896.1"/>
</dbReference>
<dbReference type="EMBL" id="VTYF01000006">
    <property type="protein sequence ID" value="NOI09631.1"/>
    <property type="molecule type" value="Genomic_DNA"/>
</dbReference>
<gene>
    <name evidence="1" type="ORF">F0254_12210</name>
</gene>
<evidence type="ECO:0000313" key="1">
    <source>
        <dbReference type="EMBL" id="NOI09631.1"/>
    </source>
</evidence>
<evidence type="ECO:0000313" key="2">
    <source>
        <dbReference type="Proteomes" id="UP000532247"/>
    </source>
</evidence>
<dbReference type="AlphaFoldDB" id="A0A0H0YBL2"/>
<dbReference type="STRING" id="663.BAU10_10090"/>
<dbReference type="Proteomes" id="UP000532247">
    <property type="component" value="Unassembled WGS sequence"/>
</dbReference>
<accession>A0A0H0YBL2</accession>
<reference evidence="1 2" key="1">
    <citation type="submission" date="2019-09" db="EMBL/GenBank/DDBJ databases">
        <title>Draft genome sequencing and comparative genomics of hatchery-associated Vibrios.</title>
        <authorList>
            <person name="Kehlet-Delgado H."/>
            <person name="Mueller R.S."/>
        </authorList>
    </citation>
    <scope>NUCLEOTIDE SEQUENCE [LARGE SCALE GENOMIC DNA]</scope>
    <source>
        <strain evidence="1 2">081416A</strain>
    </source>
</reference>
<sequence length="76" mass="8220">MAWISSLDGALKGTSDGGFLNCFESIIALGELKTRKITIKLIYFKISSSEGVIVHLVISLVIATNMLSKMTLPFEG</sequence>
<protein>
    <submittedName>
        <fullName evidence="1">Acetyl-CoA acetyltransferase</fullName>
    </submittedName>
</protein>
<comment type="caution">
    <text evidence="1">The sequence shown here is derived from an EMBL/GenBank/DDBJ whole genome shotgun (WGS) entry which is preliminary data.</text>
</comment>
<proteinExistence type="predicted"/>
<name>A0A0H0YBL2_VIBAL</name>
<organism evidence="1 2">
    <name type="scientific">Vibrio alginolyticus</name>
    <dbReference type="NCBI Taxonomy" id="663"/>
    <lineage>
        <taxon>Bacteria</taxon>
        <taxon>Pseudomonadati</taxon>
        <taxon>Pseudomonadota</taxon>
        <taxon>Gammaproteobacteria</taxon>
        <taxon>Vibrionales</taxon>
        <taxon>Vibrionaceae</taxon>
        <taxon>Vibrio</taxon>
    </lineage>
</organism>